<reference evidence="1" key="1">
    <citation type="submission" date="2005-01" db="EMBL/GenBank/DDBJ databases">
        <authorList>
            <person name="Han Z."/>
        </authorList>
    </citation>
    <scope>NUCLEOTIDE SEQUENCE</scope>
</reference>
<organism evidence="1">
    <name type="scientific">Schistosoma japonicum</name>
    <name type="common">Blood fluke</name>
    <dbReference type="NCBI Taxonomy" id="6182"/>
    <lineage>
        <taxon>Eukaryota</taxon>
        <taxon>Metazoa</taxon>
        <taxon>Spiralia</taxon>
        <taxon>Lophotrochozoa</taxon>
        <taxon>Platyhelminthes</taxon>
        <taxon>Trematoda</taxon>
        <taxon>Digenea</taxon>
        <taxon>Strigeidida</taxon>
        <taxon>Schistosomatoidea</taxon>
        <taxon>Schistosomatidae</taxon>
        <taxon>Schistosoma</taxon>
    </lineage>
</organism>
<accession>Q5BS17</accession>
<evidence type="ECO:0000313" key="1">
    <source>
        <dbReference type="EMBL" id="AAX30668.1"/>
    </source>
</evidence>
<dbReference type="EMBL" id="AY915447">
    <property type="protein sequence ID" value="AAX30668.1"/>
    <property type="molecule type" value="mRNA"/>
</dbReference>
<dbReference type="AlphaFoldDB" id="Q5BS17"/>
<proteinExistence type="evidence at transcript level"/>
<protein>
    <submittedName>
        <fullName evidence="1">SJCHGC06756 protein</fullName>
    </submittedName>
</protein>
<name>Q5BS17_SCHJA</name>
<reference evidence="1" key="2">
    <citation type="journal article" date="2006" name="PLoS Pathog.">
        <title>New perspectives on host-parasite interplay by comparative transcriptomic and proteomic analyses of Schistosoma japonicum.</title>
        <authorList>
            <person name="Liu F."/>
            <person name="Lu J."/>
            <person name="Hu W."/>
            <person name="Wang S.Y."/>
            <person name="Cui S.J."/>
            <person name="Chi M."/>
            <person name="Yan Q."/>
            <person name="Wang X.R."/>
            <person name="Song H.D."/>
            <person name="Xu X.N."/>
            <person name="Wang J.J."/>
            <person name="Zhang X.L."/>
            <person name="Zhang X."/>
            <person name="Wang Z.Q."/>
            <person name="Xue C.L."/>
            <person name="Brindley P.J."/>
            <person name="McManus D.P."/>
            <person name="Yang P.Y."/>
            <person name="Feng Z."/>
            <person name="Chen Z."/>
            <person name="Han Z.G."/>
        </authorList>
    </citation>
    <scope>NUCLEOTIDE SEQUENCE</scope>
</reference>
<sequence>MCDESWINKSKIQDRESLVALAKIFRSILKEYNDMACAMKKGLVENAEQT</sequence>